<evidence type="ECO:0000259" key="1">
    <source>
        <dbReference type="Pfam" id="PF00561"/>
    </source>
</evidence>
<evidence type="ECO:0000313" key="3">
    <source>
        <dbReference type="Proteomes" id="UP000193964"/>
    </source>
</evidence>
<dbReference type="AlphaFoldDB" id="A0A1X2F1X2"/>
<dbReference type="GO" id="GO:0003824">
    <property type="term" value="F:catalytic activity"/>
    <property type="evidence" value="ECO:0007669"/>
    <property type="project" value="InterPro"/>
</dbReference>
<dbReference type="PANTHER" id="PTHR43689">
    <property type="entry name" value="HYDROLASE"/>
    <property type="match status" value="1"/>
</dbReference>
<protein>
    <recommendedName>
        <fullName evidence="1">AB hydrolase-1 domain-containing protein</fullName>
    </recommendedName>
</protein>
<dbReference type="InterPro" id="IPR000073">
    <property type="entry name" value="AB_hydrolase_1"/>
</dbReference>
<dbReference type="PRINTS" id="PR00412">
    <property type="entry name" value="EPOXHYDRLASE"/>
</dbReference>
<gene>
    <name evidence="2" type="ORF">AWC31_31140</name>
</gene>
<dbReference type="Proteomes" id="UP000193964">
    <property type="component" value="Unassembled WGS sequence"/>
</dbReference>
<sequence length="284" mass="31686">MDIAEYDQLPSRRVAVDGGEMFSIDAGTGPVVVLVHGSPLFSLEFRGTISRLLPDFRVLAPDLLSFGQSSGPAHGADFAQQARALRGFLDALTLDRFHFVGHDWGGPIGLAAAARRPTQIDRLVLLNTTVRADFRSPMYWRPLTAPYLGEAALVRANLYSRALPLFLRAAHRDNVLQARYRQPLDELATRRTILRLERLEGYVSECRLIKRRLPEIAGPKLIIWGKPEPYFRREGPRLRAFLPEAQFISLPGAGHFAAEDASDRVAEEIHGFLKSPDHQSLCGQ</sequence>
<dbReference type="InterPro" id="IPR000639">
    <property type="entry name" value="Epox_hydrolase-like"/>
</dbReference>
<reference evidence="2 3" key="1">
    <citation type="submission" date="2016-01" db="EMBL/GenBank/DDBJ databases">
        <title>The new phylogeny of the genus Mycobacterium.</title>
        <authorList>
            <person name="Tarcisio F."/>
            <person name="Conor M."/>
            <person name="Antonella G."/>
            <person name="Elisabetta G."/>
            <person name="Giulia F.S."/>
            <person name="Sara T."/>
            <person name="Anna F."/>
            <person name="Clotilde B."/>
            <person name="Roberto B."/>
            <person name="Veronica D.S."/>
            <person name="Fabio R."/>
            <person name="Monica P."/>
            <person name="Olivier J."/>
            <person name="Enrico T."/>
            <person name="Nicola S."/>
        </authorList>
    </citation>
    <scope>NUCLEOTIDE SEQUENCE [LARGE SCALE GENOMIC DNA]</scope>
    <source>
        <strain evidence="2 3">ATCC 700010</strain>
    </source>
</reference>
<dbReference type="InterPro" id="IPR029058">
    <property type="entry name" value="AB_hydrolase_fold"/>
</dbReference>
<dbReference type="PANTHER" id="PTHR43689:SF8">
    <property type="entry name" value="ALPHA_BETA-HYDROLASES SUPERFAMILY PROTEIN"/>
    <property type="match status" value="1"/>
</dbReference>
<organism evidence="2 3">
    <name type="scientific">Mycolicibacterium wolinskyi</name>
    <dbReference type="NCBI Taxonomy" id="59750"/>
    <lineage>
        <taxon>Bacteria</taxon>
        <taxon>Bacillati</taxon>
        <taxon>Actinomycetota</taxon>
        <taxon>Actinomycetes</taxon>
        <taxon>Mycobacteriales</taxon>
        <taxon>Mycobacteriaceae</taxon>
        <taxon>Mycolicibacterium</taxon>
    </lineage>
</organism>
<dbReference type="PRINTS" id="PR00111">
    <property type="entry name" value="ABHYDROLASE"/>
</dbReference>
<dbReference type="Pfam" id="PF00561">
    <property type="entry name" value="Abhydrolase_1"/>
    <property type="match status" value="1"/>
</dbReference>
<dbReference type="RefSeq" id="WP_085146140.1">
    <property type="nucleotide sequence ID" value="NZ_JACKUA010000030.1"/>
</dbReference>
<evidence type="ECO:0000313" key="2">
    <source>
        <dbReference type="EMBL" id="ORX12441.1"/>
    </source>
</evidence>
<dbReference type="Gene3D" id="3.40.50.1820">
    <property type="entry name" value="alpha/beta hydrolase"/>
    <property type="match status" value="1"/>
</dbReference>
<accession>A0A1X2F1X2</accession>
<feature type="domain" description="AB hydrolase-1" evidence="1">
    <location>
        <begin position="30"/>
        <end position="260"/>
    </location>
</feature>
<comment type="caution">
    <text evidence="2">The sequence shown here is derived from an EMBL/GenBank/DDBJ whole genome shotgun (WGS) entry which is preliminary data.</text>
</comment>
<dbReference type="OrthoDB" id="812569at2"/>
<dbReference type="SUPFAM" id="SSF53474">
    <property type="entry name" value="alpha/beta-Hydrolases"/>
    <property type="match status" value="1"/>
</dbReference>
<proteinExistence type="predicted"/>
<name>A0A1X2F1X2_9MYCO</name>
<dbReference type="EMBL" id="LQQA01000029">
    <property type="protein sequence ID" value="ORX12441.1"/>
    <property type="molecule type" value="Genomic_DNA"/>
</dbReference>